<dbReference type="InterPro" id="IPR052122">
    <property type="entry name" value="Intracell_Traff_Signaling_Reg"/>
</dbReference>
<feature type="non-terminal residue" evidence="3">
    <location>
        <position position="74"/>
    </location>
</feature>
<organism evidence="3 4">
    <name type="scientific">Pan troglodytes</name>
    <name type="common">Chimpanzee</name>
    <dbReference type="NCBI Taxonomy" id="9598"/>
    <lineage>
        <taxon>Eukaryota</taxon>
        <taxon>Metazoa</taxon>
        <taxon>Chordata</taxon>
        <taxon>Craniata</taxon>
        <taxon>Vertebrata</taxon>
        <taxon>Euteleostomi</taxon>
        <taxon>Mammalia</taxon>
        <taxon>Eutheria</taxon>
        <taxon>Euarchontoglires</taxon>
        <taxon>Primates</taxon>
        <taxon>Haplorrhini</taxon>
        <taxon>Catarrhini</taxon>
        <taxon>Hominidae</taxon>
        <taxon>Pan</taxon>
    </lineage>
</organism>
<dbReference type="EMBL" id="NBAG03000211">
    <property type="protein sequence ID" value="PNI86030.1"/>
    <property type="molecule type" value="Genomic_DNA"/>
</dbReference>
<dbReference type="Proteomes" id="UP000236370">
    <property type="component" value="Unassembled WGS sequence"/>
</dbReference>
<proteinExistence type="predicted"/>
<dbReference type="PANTHER" id="PTHR15963">
    <property type="entry name" value="GENERAL RECEPTOR FOR PHOSPHOINOSITIDES 1-ASSOCIATED SCAFFOLD PROTEIN-RELATED"/>
    <property type="match status" value="1"/>
</dbReference>
<accession>A0A2J8PPS9</accession>
<dbReference type="Gene3D" id="2.30.42.10">
    <property type="match status" value="1"/>
</dbReference>
<dbReference type="PANTHER" id="PTHR15963:SF1">
    <property type="entry name" value="CYTOHESIN-INTERACTING PROTEIN"/>
    <property type="match status" value="1"/>
</dbReference>
<evidence type="ECO:0000256" key="2">
    <source>
        <dbReference type="ARBA" id="ARBA00022490"/>
    </source>
</evidence>
<comment type="subcellular location">
    <subcellularLocation>
        <location evidence="1">Cytoplasm</location>
    </subcellularLocation>
</comment>
<dbReference type="GO" id="GO:0005737">
    <property type="term" value="C:cytoplasm"/>
    <property type="evidence" value="ECO:0007669"/>
    <property type="project" value="UniProtKB-SubCell"/>
</dbReference>
<keyword evidence="2" id="KW-0963">Cytoplasm</keyword>
<sequence length="74" mass="8562">MDDNRRIQMLADTVATLPRGRKQLALTRSSSLSDFSWSQRKLVTVEKQDNETFGFEIQSYRPQNQNACSSEMFT</sequence>
<comment type="caution">
    <text evidence="3">The sequence shown here is derived from an EMBL/GenBank/DDBJ whole genome shotgun (WGS) entry which is preliminary data.</text>
</comment>
<evidence type="ECO:0000256" key="1">
    <source>
        <dbReference type="ARBA" id="ARBA00004496"/>
    </source>
</evidence>
<name>A0A2J8PPS9_PANTR</name>
<dbReference type="AlphaFoldDB" id="A0A2J8PPS9"/>
<evidence type="ECO:0000313" key="4">
    <source>
        <dbReference type="Proteomes" id="UP000236370"/>
    </source>
</evidence>
<protein>
    <submittedName>
        <fullName evidence="3">CYTIP isoform 6</fullName>
    </submittedName>
</protein>
<dbReference type="InterPro" id="IPR036034">
    <property type="entry name" value="PDZ_sf"/>
</dbReference>
<evidence type="ECO:0000313" key="3">
    <source>
        <dbReference type="EMBL" id="PNI86030.1"/>
    </source>
</evidence>
<gene>
    <name evidence="3" type="ORF">CK820_G0001292</name>
</gene>
<reference evidence="3 4" key="1">
    <citation type="submission" date="2017-12" db="EMBL/GenBank/DDBJ databases">
        <title>High-resolution comparative analysis of great ape genomes.</title>
        <authorList>
            <person name="Pollen A."/>
            <person name="Hastie A."/>
            <person name="Hormozdiari F."/>
            <person name="Dougherty M."/>
            <person name="Liu R."/>
            <person name="Chaisson M."/>
            <person name="Hoppe E."/>
            <person name="Hill C."/>
            <person name="Pang A."/>
            <person name="Hillier L."/>
            <person name="Baker C."/>
            <person name="Armstrong J."/>
            <person name="Shendure J."/>
            <person name="Paten B."/>
            <person name="Wilson R."/>
            <person name="Chao H."/>
            <person name="Schneider V."/>
            <person name="Ventura M."/>
            <person name="Kronenberg Z."/>
            <person name="Murali S."/>
            <person name="Gordon D."/>
            <person name="Cantsilieris S."/>
            <person name="Munson K."/>
            <person name="Nelson B."/>
            <person name="Raja A."/>
            <person name="Underwood J."/>
            <person name="Diekhans M."/>
            <person name="Fiddes I."/>
            <person name="Haussler D."/>
            <person name="Eichler E."/>
        </authorList>
    </citation>
    <scope>NUCLEOTIDE SEQUENCE [LARGE SCALE GENOMIC DNA]</scope>
    <source>
        <strain evidence="3">Yerkes chimp pedigree #C0471</strain>
    </source>
</reference>